<reference evidence="1" key="2">
    <citation type="journal article" date="2015" name="Data Brief">
        <title>Shoot transcriptome of the giant reed, Arundo donax.</title>
        <authorList>
            <person name="Barrero R.A."/>
            <person name="Guerrero F.D."/>
            <person name="Moolhuijzen P."/>
            <person name="Goolsby J.A."/>
            <person name="Tidwell J."/>
            <person name="Bellgard S.E."/>
            <person name="Bellgard M.I."/>
        </authorList>
    </citation>
    <scope>NUCLEOTIDE SEQUENCE</scope>
    <source>
        <tissue evidence="1">Shoot tissue taken approximately 20 cm above the soil surface</tissue>
    </source>
</reference>
<proteinExistence type="predicted"/>
<dbReference type="AlphaFoldDB" id="A0A0A9SXR9"/>
<organism evidence="1">
    <name type="scientific">Arundo donax</name>
    <name type="common">Giant reed</name>
    <name type="synonym">Donax arundinaceus</name>
    <dbReference type="NCBI Taxonomy" id="35708"/>
    <lineage>
        <taxon>Eukaryota</taxon>
        <taxon>Viridiplantae</taxon>
        <taxon>Streptophyta</taxon>
        <taxon>Embryophyta</taxon>
        <taxon>Tracheophyta</taxon>
        <taxon>Spermatophyta</taxon>
        <taxon>Magnoliopsida</taxon>
        <taxon>Liliopsida</taxon>
        <taxon>Poales</taxon>
        <taxon>Poaceae</taxon>
        <taxon>PACMAD clade</taxon>
        <taxon>Arundinoideae</taxon>
        <taxon>Arundineae</taxon>
        <taxon>Arundo</taxon>
    </lineage>
</organism>
<accession>A0A0A9SXR9</accession>
<sequence>MLHLICKFYSTVQTQTSTKRYFIFTISTQESLAILFQLLLQIQNLL</sequence>
<reference evidence="1" key="1">
    <citation type="submission" date="2014-09" db="EMBL/GenBank/DDBJ databases">
        <authorList>
            <person name="Magalhaes I.L.F."/>
            <person name="Oliveira U."/>
            <person name="Santos F.R."/>
            <person name="Vidigal T.H.D.A."/>
            <person name="Brescovit A.D."/>
            <person name="Santos A.J."/>
        </authorList>
    </citation>
    <scope>NUCLEOTIDE SEQUENCE</scope>
    <source>
        <tissue evidence="1">Shoot tissue taken approximately 20 cm above the soil surface</tissue>
    </source>
</reference>
<name>A0A0A9SXR9_ARUDO</name>
<evidence type="ECO:0000313" key="1">
    <source>
        <dbReference type="EMBL" id="JAD41453.1"/>
    </source>
</evidence>
<dbReference type="EMBL" id="GBRH01256442">
    <property type="protein sequence ID" value="JAD41453.1"/>
    <property type="molecule type" value="Transcribed_RNA"/>
</dbReference>
<protein>
    <submittedName>
        <fullName evidence="1">Uncharacterized protein</fullName>
    </submittedName>
</protein>